<dbReference type="PANTHER" id="PTHR33136">
    <property type="entry name" value="RAPID ALKALINIZATION FACTOR-LIKE"/>
    <property type="match status" value="1"/>
</dbReference>
<evidence type="ECO:0000256" key="2">
    <source>
        <dbReference type="ARBA" id="ARBA00022702"/>
    </source>
</evidence>
<dbReference type="GO" id="GO:0019722">
    <property type="term" value="P:calcium-mediated signaling"/>
    <property type="evidence" value="ECO:0000318"/>
    <property type="project" value="GO_Central"/>
</dbReference>
<dbReference type="Proteomes" id="UP000036987">
    <property type="component" value="Unassembled WGS sequence"/>
</dbReference>
<evidence type="ECO:0000313" key="6">
    <source>
        <dbReference type="Proteomes" id="UP000036987"/>
    </source>
</evidence>
<dbReference type="AlphaFoldDB" id="A0A0K9PW90"/>
<dbReference type="STRING" id="29655.A0A0K9PW90"/>
<dbReference type="OMA" id="CKASNGG"/>
<keyword evidence="4" id="KW-1015">Disulfide bond</keyword>
<name>A0A0K9PW90_ZOSMR</name>
<dbReference type="InterPro" id="IPR008801">
    <property type="entry name" value="RALF"/>
</dbReference>
<comment type="caution">
    <text evidence="5">The sequence shown here is derived from an EMBL/GenBank/DDBJ whole genome shotgun (WGS) entry which is preliminary data.</text>
</comment>
<dbReference type="Pfam" id="PF05498">
    <property type="entry name" value="RALF"/>
    <property type="match status" value="1"/>
</dbReference>
<reference evidence="6" key="1">
    <citation type="journal article" date="2016" name="Nature">
        <title>The genome of the seagrass Zostera marina reveals angiosperm adaptation to the sea.</title>
        <authorList>
            <person name="Olsen J.L."/>
            <person name="Rouze P."/>
            <person name="Verhelst B."/>
            <person name="Lin Y.-C."/>
            <person name="Bayer T."/>
            <person name="Collen J."/>
            <person name="Dattolo E."/>
            <person name="De Paoli E."/>
            <person name="Dittami S."/>
            <person name="Maumus F."/>
            <person name="Michel G."/>
            <person name="Kersting A."/>
            <person name="Lauritano C."/>
            <person name="Lohaus R."/>
            <person name="Toepel M."/>
            <person name="Tonon T."/>
            <person name="Vanneste K."/>
            <person name="Amirebrahimi M."/>
            <person name="Brakel J."/>
            <person name="Bostroem C."/>
            <person name="Chovatia M."/>
            <person name="Grimwood J."/>
            <person name="Jenkins J.W."/>
            <person name="Jueterbock A."/>
            <person name="Mraz A."/>
            <person name="Stam W.T."/>
            <person name="Tice H."/>
            <person name="Bornberg-Bauer E."/>
            <person name="Green P.J."/>
            <person name="Pearson G.A."/>
            <person name="Procaccini G."/>
            <person name="Duarte C.M."/>
            <person name="Schmutz J."/>
            <person name="Reusch T.B.H."/>
            <person name="Van de Peer Y."/>
        </authorList>
    </citation>
    <scope>NUCLEOTIDE SEQUENCE [LARGE SCALE GENOMIC DNA]</scope>
    <source>
        <strain evidence="6">cv. Finnish</strain>
    </source>
</reference>
<accession>A0A0K9PW90</accession>
<dbReference type="OrthoDB" id="1863600at2759"/>
<protein>
    <submittedName>
        <fullName evidence="5">Rapid alkalinization factor 2</fullName>
    </submittedName>
</protein>
<organism evidence="5 6">
    <name type="scientific">Zostera marina</name>
    <name type="common">Eelgrass</name>
    <dbReference type="NCBI Taxonomy" id="29655"/>
    <lineage>
        <taxon>Eukaryota</taxon>
        <taxon>Viridiplantae</taxon>
        <taxon>Streptophyta</taxon>
        <taxon>Embryophyta</taxon>
        <taxon>Tracheophyta</taxon>
        <taxon>Spermatophyta</taxon>
        <taxon>Magnoliopsida</taxon>
        <taxon>Liliopsida</taxon>
        <taxon>Zosteraceae</taxon>
        <taxon>Zostera</taxon>
    </lineage>
</organism>
<proteinExistence type="inferred from homology"/>
<sequence length="108" mass="12048">MSLEAAVPWQTEVTRTQPLSYTVSKCKASNGGVIGDCIDDGDEMGMDSEENRRILAEHKRYISYAALKKNTTPCNQRGQSYYNCSKGGKANPYQRSCTVITRCSRSIR</sequence>
<keyword evidence="2" id="KW-0372">Hormone</keyword>
<keyword evidence="6" id="KW-1185">Reference proteome</keyword>
<comment type="similarity">
    <text evidence="1">Belongs to the plant rapid alkalinization factor (RALF) family.</text>
</comment>
<gene>
    <name evidence="5" type="ORF">ZOSMA_14G00590</name>
</gene>
<dbReference type="PANTHER" id="PTHR33136:SF89">
    <property type="entry name" value="PROTEIN RALF-LIKE 19"/>
    <property type="match status" value="1"/>
</dbReference>
<dbReference type="GO" id="GO:0005179">
    <property type="term" value="F:hormone activity"/>
    <property type="evidence" value="ECO:0007669"/>
    <property type="project" value="UniProtKB-KW"/>
</dbReference>
<dbReference type="EMBL" id="LFYR01000585">
    <property type="protein sequence ID" value="KMZ73298.1"/>
    <property type="molecule type" value="Genomic_DNA"/>
</dbReference>
<keyword evidence="3" id="KW-0732">Signal</keyword>
<evidence type="ECO:0000256" key="4">
    <source>
        <dbReference type="ARBA" id="ARBA00023157"/>
    </source>
</evidence>
<evidence type="ECO:0000256" key="1">
    <source>
        <dbReference type="ARBA" id="ARBA00009178"/>
    </source>
</evidence>
<evidence type="ECO:0000313" key="5">
    <source>
        <dbReference type="EMBL" id="KMZ73298.1"/>
    </source>
</evidence>
<evidence type="ECO:0000256" key="3">
    <source>
        <dbReference type="ARBA" id="ARBA00022729"/>
    </source>
</evidence>